<proteinExistence type="predicted"/>
<dbReference type="AlphaFoldDB" id="A0A8E2APQ1"/>
<evidence type="ECO:0000313" key="1">
    <source>
        <dbReference type="EMBL" id="OCH88623.1"/>
    </source>
</evidence>
<keyword evidence="2" id="KW-1185">Reference proteome</keyword>
<name>A0A8E2APQ1_9APHY</name>
<accession>A0A8E2APQ1</accession>
<dbReference type="OrthoDB" id="2104739at2759"/>
<protein>
    <submittedName>
        <fullName evidence="1">Uncharacterized protein</fullName>
    </submittedName>
</protein>
<dbReference type="Proteomes" id="UP000250043">
    <property type="component" value="Unassembled WGS sequence"/>
</dbReference>
<reference evidence="1 2" key="1">
    <citation type="submission" date="2016-07" db="EMBL/GenBank/DDBJ databases">
        <title>Draft genome of the white-rot fungus Obba rivulosa 3A-2.</title>
        <authorList>
            <consortium name="DOE Joint Genome Institute"/>
            <person name="Miettinen O."/>
            <person name="Riley R."/>
            <person name="Acob R."/>
            <person name="Barry K."/>
            <person name="Cullen D."/>
            <person name="De Vries R."/>
            <person name="Hainaut M."/>
            <person name="Hatakka A."/>
            <person name="Henrissat B."/>
            <person name="Hilden K."/>
            <person name="Kuo R."/>
            <person name="Labutti K."/>
            <person name="Lipzen A."/>
            <person name="Makela M.R."/>
            <person name="Sandor L."/>
            <person name="Spatafora J.W."/>
            <person name="Grigoriev I.V."/>
            <person name="Hibbett D.S."/>
        </authorList>
    </citation>
    <scope>NUCLEOTIDE SEQUENCE [LARGE SCALE GENOMIC DNA]</scope>
    <source>
        <strain evidence="1 2">3A-2</strain>
    </source>
</reference>
<gene>
    <name evidence="1" type="ORF">OBBRIDRAFT_734122</name>
</gene>
<organism evidence="1 2">
    <name type="scientific">Obba rivulosa</name>
    <dbReference type="NCBI Taxonomy" id="1052685"/>
    <lineage>
        <taxon>Eukaryota</taxon>
        <taxon>Fungi</taxon>
        <taxon>Dikarya</taxon>
        <taxon>Basidiomycota</taxon>
        <taxon>Agaricomycotina</taxon>
        <taxon>Agaricomycetes</taxon>
        <taxon>Polyporales</taxon>
        <taxon>Gelatoporiaceae</taxon>
        <taxon>Obba</taxon>
    </lineage>
</organism>
<dbReference type="EMBL" id="KV722448">
    <property type="protein sequence ID" value="OCH88623.1"/>
    <property type="molecule type" value="Genomic_DNA"/>
</dbReference>
<evidence type="ECO:0000313" key="2">
    <source>
        <dbReference type="Proteomes" id="UP000250043"/>
    </source>
</evidence>
<sequence length="72" mass="7490">MIRCPPPGPKLLVLHAACAKVIHGSGAAEVIDKDLQDMEEINVLASNGGHADNLHDALYLSGAAIAVEMNTT</sequence>